<keyword evidence="2" id="KW-0843">Virulence</keyword>
<organism evidence="4 5">
    <name type="scientific">Diaporthe vaccinii</name>
    <dbReference type="NCBI Taxonomy" id="105482"/>
    <lineage>
        <taxon>Eukaryota</taxon>
        <taxon>Fungi</taxon>
        <taxon>Dikarya</taxon>
        <taxon>Ascomycota</taxon>
        <taxon>Pezizomycotina</taxon>
        <taxon>Sordariomycetes</taxon>
        <taxon>Sordariomycetidae</taxon>
        <taxon>Diaporthales</taxon>
        <taxon>Diaporthaceae</taxon>
        <taxon>Diaporthe</taxon>
        <taxon>Diaporthe eres species complex</taxon>
    </lineage>
</organism>
<reference evidence="4 5" key="1">
    <citation type="submission" date="2024-03" db="EMBL/GenBank/DDBJ databases">
        <title>A high-quality draft genome sequence of Diaporthe vaccinii, a causative agent of upright dieback and viscid rot disease in cranberry plants.</title>
        <authorList>
            <person name="Sarrasin M."/>
            <person name="Lang B.F."/>
            <person name="Burger G."/>
        </authorList>
    </citation>
    <scope>NUCLEOTIDE SEQUENCE [LARGE SCALE GENOMIC DNA]</scope>
    <source>
        <strain evidence="4 5">IS7</strain>
    </source>
</reference>
<evidence type="ECO:0000313" key="4">
    <source>
        <dbReference type="EMBL" id="KAL2281947.1"/>
    </source>
</evidence>
<comment type="caution">
    <text evidence="4">The sequence shown here is derived from an EMBL/GenBank/DDBJ whole genome shotgun (WGS) entry which is preliminary data.</text>
</comment>
<feature type="compositionally biased region" description="Acidic residues" evidence="3">
    <location>
        <begin position="274"/>
        <end position="287"/>
    </location>
</feature>
<sequence length="308" mass="33368">MRRDGDVAVGDKWKNHDDITPFQQYPAHGAESEIELLFKPGLNDGRGCFPYAAVDRDGYHGSGLKPTGDIGERCRDSSKGQMYARVGSSNNRTGVLYSWYLPKVQSDGENHKHYYLSVAAWLYRTTCNSNAHDYTIAGVSYSTGPETWDTESSTKTIYSGGELTGTRGGVNTHPVVGYDSKEYVFPSADSAQYALSPPLIDWGMLPTVAKEQLNGITYEHARCPFTDANFQASLDASFSANFYSGGIPEDIECASSPPPATPTPSGSTNPESTSDGDDSGLLEDDADLANTSVPPEPTYTPTPQRLFV</sequence>
<name>A0ABR4EHM3_9PEZI</name>
<keyword evidence="5" id="KW-1185">Reference proteome</keyword>
<feature type="region of interest" description="Disordered" evidence="3">
    <location>
        <begin position="249"/>
        <end position="308"/>
    </location>
</feature>
<evidence type="ECO:0008006" key="6">
    <source>
        <dbReference type="Google" id="ProtNLM"/>
    </source>
</evidence>
<evidence type="ECO:0000313" key="5">
    <source>
        <dbReference type="Proteomes" id="UP001600888"/>
    </source>
</evidence>
<gene>
    <name evidence="4" type="ORF">FJTKL_11219</name>
</gene>
<dbReference type="PANTHER" id="PTHR33657:SF8">
    <property type="entry name" value="DOMAIN PROTEIN, PUTATIVE (AFU_ORTHOLOGUE AFUA_5G00600)-RELATED"/>
    <property type="match status" value="1"/>
</dbReference>
<dbReference type="InterPro" id="IPR008701">
    <property type="entry name" value="NPP1"/>
</dbReference>
<feature type="compositionally biased region" description="Low complexity" evidence="3">
    <location>
        <begin position="263"/>
        <end position="273"/>
    </location>
</feature>
<dbReference type="Proteomes" id="UP001600888">
    <property type="component" value="Unassembled WGS sequence"/>
</dbReference>
<evidence type="ECO:0000256" key="1">
    <source>
        <dbReference type="ARBA" id="ARBA00009520"/>
    </source>
</evidence>
<dbReference type="PANTHER" id="PTHR33657">
    <property type="entry name" value="DOMAIN PROTEIN, PUTATIVE (AFU_ORTHOLOGUE AFUA_5G00600)-RELATED"/>
    <property type="match status" value="1"/>
</dbReference>
<protein>
    <recommendedName>
        <fullName evidence="6">NPP1 domain-containing protein</fullName>
    </recommendedName>
</protein>
<proteinExistence type="inferred from homology"/>
<dbReference type="Pfam" id="PF05630">
    <property type="entry name" value="NPP1"/>
    <property type="match status" value="1"/>
</dbReference>
<dbReference type="EMBL" id="JBAWTH010000053">
    <property type="protein sequence ID" value="KAL2281947.1"/>
    <property type="molecule type" value="Genomic_DNA"/>
</dbReference>
<evidence type="ECO:0000256" key="2">
    <source>
        <dbReference type="ARBA" id="ARBA00023026"/>
    </source>
</evidence>
<accession>A0ABR4EHM3</accession>
<evidence type="ECO:0000256" key="3">
    <source>
        <dbReference type="SAM" id="MobiDB-lite"/>
    </source>
</evidence>
<comment type="similarity">
    <text evidence="1">Belongs to the Necrosis inducing protein (NPP1) family.</text>
</comment>